<dbReference type="Pfam" id="PF00170">
    <property type="entry name" value="bZIP_1"/>
    <property type="match status" value="1"/>
</dbReference>
<reference evidence="7 8" key="1">
    <citation type="journal article" date="2024" name="IMA Fungus">
        <title>Apiospora arundinis, a panoply of carbohydrate-active enzymes and secondary metabolites.</title>
        <authorList>
            <person name="Sorensen T."/>
            <person name="Petersen C."/>
            <person name="Muurmann A.T."/>
            <person name="Christiansen J.V."/>
            <person name="Brundto M.L."/>
            <person name="Overgaard C.K."/>
            <person name="Boysen A.T."/>
            <person name="Wollenberg R.D."/>
            <person name="Larsen T.O."/>
            <person name="Sorensen J.L."/>
            <person name="Nielsen K.L."/>
            <person name="Sondergaard T.E."/>
        </authorList>
    </citation>
    <scope>NUCLEOTIDE SEQUENCE [LARGE SCALE GENOMIC DNA]</scope>
    <source>
        <strain evidence="7 8">AAU 773</strain>
    </source>
</reference>
<dbReference type="PANTHER" id="PTHR11462:SF35">
    <property type="entry name" value="TRANSCRIPTION FACTOR JRA"/>
    <property type="match status" value="1"/>
</dbReference>
<proteinExistence type="inferred from homology"/>
<dbReference type="EMBL" id="JAPCWZ010000004">
    <property type="protein sequence ID" value="KAK8869428.1"/>
    <property type="molecule type" value="Genomic_DNA"/>
</dbReference>
<evidence type="ECO:0000256" key="2">
    <source>
        <dbReference type="ARBA" id="ARBA00023015"/>
    </source>
</evidence>
<dbReference type="PRINTS" id="PR00043">
    <property type="entry name" value="LEUZIPPRJUN"/>
</dbReference>
<evidence type="ECO:0000256" key="3">
    <source>
        <dbReference type="ARBA" id="ARBA00023125"/>
    </source>
</evidence>
<comment type="similarity">
    <text evidence="1">Belongs to the bZIP family. Jun subfamily.</text>
</comment>
<evidence type="ECO:0000313" key="8">
    <source>
        <dbReference type="Proteomes" id="UP001390339"/>
    </source>
</evidence>
<sequence>MDQINMLTWREPEAAEHMNYFNTTGCGPPTEPFGGHDYSLEGQYNYSFPAYQSPIEQHNLSHQFGYSATSLSHQVNQTLLQQHQQQFTSTGMHAGVGPELNRHAYSGNHGPTASGAYCDQSSHRNSPIGFNDDHEAALSALRSTGRVWSGAMERSTSAPEVTTAARGKRYERNREKNRLAASKCRDKSKKYIDELREREQELASQRASLSQHAARLREEVLWLKNEVLRHGDCHCELIQSYLAAAVRHIAQ</sequence>
<dbReference type="InterPro" id="IPR050946">
    <property type="entry name" value="AP-1_TF_bZIP"/>
</dbReference>
<evidence type="ECO:0000313" key="7">
    <source>
        <dbReference type="EMBL" id="KAK8869428.1"/>
    </source>
</evidence>
<keyword evidence="4" id="KW-0804">Transcription</keyword>
<dbReference type="SUPFAM" id="SSF57959">
    <property type="entry name" value="Leucine zipper domain"/>
    <property type="match status" value="1"/>
</dbReference>
<evidence type="ECO:0000256" key="5">
    <source>
        <dbReference type="SAM" id="Coils"/>
    </source>
</evidence>
<dbReference type="InterPro" id="IPR004827">
    <property type="entry name" value="bZIP"/>
</dbReference>
<keyword evidence="5" id="KW-0175">Coiled coil</keyword>
<protein>
    <submittedName>
        <fullName evidence="7">Cyclic AMP-responsive element-binding protein 5</fullName>
    </submittedName>
</protein>
<organism evidence="7 8">
    <name type="scientific">Apiospora arundinis</name>
    <dbReference type="NCBI Taxonomy" id="335852"/>
    <lineage>
        <taxon>Eukaryota</taxon>
        <taxon>Fungi</taxon>
        <taxon>Dikarya</taxon>
        <taxon>Ascomycota</taxon>
        <taxon>Pezizomycotina</taxon>
        <taxon>Sordariomycetes</taxon>
        <taxon>Xylariomycetidae</taxon>
        <taxon>Amphisphaeriales</taxon>
        <taxon>Apiosporaceae</taxon>
        <taxon>Apiospora</taxon>
    </lineage>
</organism>
<dbReference type="PROSITE" id="PS00036">
    <property type="entry name" value="BZIP_BASIC"/>
    <property type="match status" value="1"/>
</dbReference>
<feature type="domain" description="BZIP" evidence="6">
    <location>
        <begin position="167"/>
        <end position="230"/>
    </location>
</feature>
<evidence type="ECO:0000256" key="4">
    <source>
        <dbReference type="ARBA" id="ARBA00023163"/>
    </source>
</evidence>
<accession>A0ABR2IX65</accession>
<dbReference type="InterPro" id="IPR002112">
    <property type="entry name" value="Leuzip_Jun"/>
</dbReference>
<keyword evidence="8" id="KW-1185">Reference proteome</keyword>
<dbReference type="CDD" id="cd14687">
    <property type="entry name" value="bZIP_ATF2"/>
    <property type="match status" value="1"/>
</dbReference>
<dbReference type="Gene3D" id="1.20.5.170">
    <property type="match status" value="1"/>
</dbReference>
<keyword evidence="3" id="KW-0238">DNA-binding</keyword>
<name>A0ABR2IX65_9PEZI</name>
<dbReference type="PROSITE" id="PS50217">
    <property type="entry name" value="BZIP"/>
    <property type="match status" value="1"/>
</dbReference>
<comment type="caution">
    <text evidence="7">The sequence shown here is derived from an EMBL/GenBank/DDBJ whole genome shotgun (WGS) entry which is preliminary data.</text>
</comment>
<feature type="coiled-coil region" evidence="5">
    <location>
        <begin position="192"/>
        <end position="219"/>
    </location>
</feature>
<evidence type="ECO:0000256" key="1">
    <source>
        <dbReference type="ARBA" id="ARBA00006882"/>
    </source>
</evidence>
<dbReference type="Proteomes" id="UP001390339">
    <property type="component" value="Unassembled WGS sequence"/>
</dbReference>
<keyword evidence="2" id="KW-0805">Transcription regulation</keyword>
<dbReference type="PANTHER" id="PTHR11462">
    <property type="entry name" value="JUN TRANSCRIPTION FACTOR-RELATED"/>
    <property type="match status" value="1"/>
</dbReference>
<dbReference type="SMART" id="SM00338">
    <property type="entry name" value="BRLZ"/>
    <property type="match status" value="1"/>
</dbReference>
<evidence type="ECO:0000259" key="6">
    <source>
        <dbReference type="PROSITE" id="PS50217"/>
    </source>
</evidence>
<dbReference type="InterPro" id="IPR046347">
    <property type="entry name" value="bZIP_sf"/>
</dbReference>
<gene>
    <name evidence="7" type="ORF">PGQ11_008006</name>
</gene>